<evidence type="ECO:0000256" key="8">
    <source>
        <dbReference type="ARBA" id="ARBA00023136"/>
    </source>
</evidence>
<comment type="subcellular location">
    <subcellularLocation>
        <location evidence="1">Membrane</location>
        <topology evidence="1">Multi-pass membrane protein</topology>
    </subcellularLocation>
</comment>
<feature type="transmembrane region" description="Helical" evidence="10">
    <location>
        <begin position="43"/>
        <end position="64"/>
    </location>
</feature>
<evidence type="ECO:0008006" key="16">
    <source>
        <dbReference type="Google" id="ProtNLM"/>
    </source>
</evidence>
<evidence type="ECO:0000256" key="3">
    <source>
        <dbReference type="ARBA" id="ARBA00022538"/>
    </source>
</evidence>
<gene>
    <name evidence="14" type="ORF">Acr_21g0000080</name>
</gene>
<dbReference type="PANTHER" id="PTHR32468:SF18">
    <property type="entry name" value="CATION_H(+) ANTIPORTER 1"/>
    <property type="match status" value="1"/>
</dbReference>
<dbReference type="GO" id="GO:0015297">
    <property type="term" value="F:antiporter activity"/>
    <property type="evidence" value="ECO:0007669"/>
    <property type="project" value="InterPro"/>
</dbReference>
<evidence type="ECO:0000256" key="5">
    <source>
        <dbReference type="ARBA" id="ARBA00022958"/>
    </source>
</evidence>
<evidence type="ECO:0000259" key="12">
    <source>
        <dbReference type="Pfam" id="PF23256"/>
    </source>
</evidence>
<reference evidence="14 15" key="1">
    <citation type="submission" date="2019-07" db="EMBL/GenBank/DDBJ databases">
        <title>De Novo Assembly of kiwifruit Actinidia rufa.</title>
        <authorList>
            <person name="Sugita-Konishi S."/>
            <person name="Sato K."/>
            <person name="Mori E."/>
            <person name="Abe Y."/>
            <person name="Kisaki G."/>
            <person name="Hamano K."/>
            <person name="Suezawa K."/>
            <person name="Otani M."/>
            <person name="Fukuda T."/>
            <person name="Manabe T."/>
            <person name="Gomi K."/>
            <person name="Tabuchi M."/>
            <person name="Akimitsu K."/>
            <person name="Kataoka I."/>
        </authorList>
    </citation>
    <scope>NUCLEOTIDE SEQUENCE [LARGE SCALE GENOMIC DNA]</scope>
    <source>
        <strain evidence="15">cv. Fuchu</strain>
    </source>
</reference>
<evidence type="ECO:0000256" key="6">
    <source>
        <dbReference type="ARBA" id="ARBA00022989"/>
    </source>
</evidence>
<keyword evidence="15" id="KW-1185">Reference proteome</keyword>
<evidence type="ECO:0000256" key="2">
    <source>
        <dbReference type="ARBA" id="ARBA00022448"/>
    </source>
</evidence>
<keyword evidence="3" id="KW-0633">Potassium transport</keyword>
<dbReference type="InterPro" id="IPR057290">
    <property type="entry name" value="CHX17_C"/>
</dbReference>
<dbReference type="InterPro" id="IPR006153">
    <property type="entry name" value="Cation/H_exchanger_TM"/>
</dbReference>
<feature type="domain" description="Cation/H(+) antiporter C-terminal" evidence="13">
    <location>
        <begin position="484"/>
        <end position="645"/>
    </location>
</feature>
<dbReference type="AlphaFoldDB" id="A0A7J0GF44"/>
<proteinExistence type="inferred from homology"/>
<name>A0A7J0GF44_9ERIC</name>
<dbReference type="Pfam" id="PF23259">
    <property type="entry name" value="CHX17_C"/>
    <property type="match status" value="1"/>
</dbReference>
<protein>
    <recommendedName>
        <fullName evidence="16">Cation/hydrogen exchanger 15</fullName>
    </recommendedName>
</protein>
<evidence type="ECO:0000313" key="14">
    <source>
        <dbReference type="EMBL" id="GFZ09409.1"/>
    </source>
</evidence>
<dbReference type="InterPro" id="IPR038770">
    <property type="entry name" value="Na+/solute_symporter_sf"/>
</dbReference>
<comment type="similarity">
    <text evidence="9">Belongs to the monovalent cation:proton antiporter 2 (CPA2) transporter (TC 2.A.37) family. CHX (TC 2.A.37.4) subfamily.</text>
</comment>
<evidence type="ECO:0000256" key="9">
    <source>
        <dbReference type="ARBA" id="ARBA00038341"/>
    </source>
</evidence>
<keyword evidence="7" id="KW-0406">Ion transport</keyword>
<dbReference type="Gene3D" id="1.20.1530.20">
    <property type="match status" value="2"/>
</dbReference>
<evidence type="ECO:0000259" key="11">
    <source>
        <dbReference type="Pfam" id="PF00999"/>
    </source>
</evidence>
<keyword evidence="5" id="KW-0630">Potassium</keyword>
<keyword evidence="2" id="KW-0813">Transport</keyword>
<evidence type="ECO:0000256" key="7">
    <source>
        <dbReference type="ARBA" id="ARBA00023065"/>
    </source>
</evidence>
<dbReference type="InterPro" id="IPR057291">
    <property type="entry name" value="CHX17_2nd"/>
</dbReference>
<dbReference type="GO" id="GO:0006813">
    <property type="term" value="P:potassium ion transport"/>
    <property type="evidence" value="ECO:0007669"/>
    <property type="project" value="UniProtKB-KW"/>
</dbReference>
<dbReference type="GO" id="GO:0006885">
    <property type="term" value="P:regulation of pH"/>
    <property type="evidence" value="ECO:0007669"/>
    <property type="project" value="TreeGrafter"/>
</dbReference>
<evidence type="ECO:0000256" key="1">
    <source>
        <dbReference type="ARBA" id="ARBA00004141"/>
    </source>
</evidence>
<feature type="domain" description="Cation/H+ exchanger transmembrane" evidence="11">
    <location>
        <begin position="44"/>
        <end position="206"/>
    </location>
</feature>
<evidence type="ECO:0000313" key="15">
    <source>
        <dbReference type="Proteomes" id="UP000585474"/>
    </source>
</evidence>
<dbReference type="GO" id="GO:0016020">
    <property type="term" value="C:membrane"/>
    <property type="evidence" value="ECO:0007669"/>
    <property type="project" value="UniProtKB-SubCell"/>
</dbReference>
<feature type="transmembrane region" description="Helical" evidence="10">
    <location>
        <begin position="106"/>
        <end position="125"/>
    </location>
</feature>
<evidence type="ECO:0000256" key="4">
    <source>
        <dbReference type="ARBA" id="ARBA00022692"/>
    </source>
</evidence>
<comment type="caution">
    <text evidence="14">The sequence shown here is derived from an EMBL/GenBank/DDBJ whole genome shotgun (WGS) entry which is preliminary data.</text>
</comment>
<dbReference type="OrthoDB" id="671744at2759"/>
<feature type="transmembrane region" description="Helical" evidence="10">
    <location>
        <begin position="178"/>
        <end position="206"/>
    </location>
</feature>
<keyword evidence="6 10" id="KW-1133">Transmembrane helix</keyword>
<dbReference type="EMBL" id="BJWL01000021">
    <property type="protein sequence ID" value="GFZ09409.1"/>
    <property type="molecule type" value="Genomic_DNA"/>
</dbReference>
<feature type="transmembrane region" description="Helical" evidence="10">
    <location>
        <begin position="257"/>
        <end position="281"/>
    </location>
</feature>
<dbReference type="PANTHER" id="PTHR32468">
    <property type="entry name" value="CATION/H + ANTIPORTER"/>
    <property type="match status" value="1"/>
</dbReference>
<dbReference type="Pfam" id="PF00999">
    <property type="entry name" value="Na_H_Exchanger"/>
    <property type="match status" value="1"/>
</dbReference>
<evidence type="ECO:0000259" key="13">
    <source>
        <dbReference type="Pfam" id="PF23259"/>
    </source>
</evidence>
<evidence type="ECO:0000256" key="10">
    <source>
        <dbReference type="SAM" id="Phobius"/>
    </source>
</evidence>
<keyword evidence="4 10" id="KW-0812">Transmembrane</keyword>
<dbReference type="GO" id="GO:0012505">
    <property type="term" value="C:endomembrane system"/>
    <property type="evidence" value="ECO:0007669"/>
    <property type="project" value="TreeGrafter"/>
</dbReference>
<dbReference type="Pfam" id="PF23256">
    <property type="entry name" value="CHX17_2nd"/>
    <property type="match status" value="1"/>
</dbReference>
<keyword evidence="8 10" id="KW-0472">Membrane</keyword>
<dbReference type="Proteomes" id="UP000585474">
    <property type="component" value="Unassembled WGS sequence"/>
</dbReference>
<feature type="transmembrane region" description="Helical" evidence="10">
    <location>
        <begin position="70"/>
        <end position="94"/>
    </location>
</feature>
<dbReference type="GO" id="GO:1902600">
    <property type="term" value="P:proton transmembrane transport"/>
    <property type="evidence" value="ECO:0007669"/>
    <property type="project" value="InterPro"/>
</dbReference>
<accession>A0A7J0GF44</accession>
<sequence>MDATRRVACSPEIFNPVLTMGMQVSHPLPPTPPPSPPQSSLRLLLPLVCTAFAFAITPFIYQATAAEGPILVVALMLSVILSNAASPVLIRIAAELRFATTDLGRLAISSALLTDMCAVVVLVISSRTNNSWPLTAWAFYGILALVMVIAVIILNMYLATWLNRRNRHQKHLKNAEAFGILSVVVVAAMAIEMMGFNSIIACFLMGEDQWDSRGVLLPQDSDDDEGVLFAFLMNVKGHVDLVTISIGRQNKVVSSQLFYSLMIITLVVNTLIVGPVIAFMVRRERYTLGYRHVALEWQEPEIELTMLACVHNPRYVSTIVGLIAALRGSDRGPITPYLMHLIELPEKTKSNLMYHQREDNELSDDDNYGGNDVVEINEAVDAFAAETGVVVHQVKVVSPFFNMHADVCDRAEEIRASIILLHFHKHQRIDGKMETGKEGTRMTNQKVLRHAKCSVAILVDRGLTGTSQMLGTLGTSGSESLQHVATLFFGGPDDREALGFSQRLSMHHHINLTIIRFLPASAKNSNAGVNVAHREEDVLMAMSEHETENEADTAVLTEFYNRYVTSGQVGYVEKYVENGAETATALRDMADMYSLFTVGKGGRGLSPLTTGMSDWEECPELGTVGDLLASTDFDISGSVLVIQQHRHSSNDDER</sequence>
<feature type="domain" description="Cation/H(+) antiporter central" evidence="12">
    <location>
        <begin position="336"/>
        <end position="469"/>
    </location>
</feature>
<dbReference type="InterPro" id="IPR050794">
    <property type="entry name" value="CPA2_transporter"/>
</dbReference>
<organism evidence="14 15">
    <name type="scientific">Actinidia rufa</name>
    <dbReference type="NCBI Taxonomy" id="165716"/>
    <lineage>
        <taxon>Eukaryota</taxon>
        <taxon>Viridiplantae</taxon>
        <taxon>Streptophyta</taxon>
        <taxon>Embryophyta</taxon>
        <taxon>Tracheophyta</taxon>
        <taxon>Spermatophyta</taxon>
        <taxon>Magnoliopsida</taxon>
        <taxon>eudicotyledons</taxon>
        <taxon>Gunneridae</taxon>
        <taxon>Pentapetalae</taxon>
        <taxon>asterids</taxon>
        <taxon>Ericales</taxon>
        <taxon>Actinidiaceae</taxon>
        <taxon>Actinidia</taxon>
    </lineage>
</organism>
<feature type="transmembrane region" description="Helical" evidence="10">
    <location>
        <begin position="137"/>
        <end position="158"/>
    </location>
</feature>